<keyword evidence="3 7" id="KW-0999">Mitochondrion inner membrane</keyword>
<dbReference type="InterPro" id="IPR019133">
    <property type="entry name" value="MIC60"/>
</dbReference>
<dbReference type="AlphaFoldDB" id="A0A7E5A1C7"/>
<evidence type="ECO:0000256" key="8">
    <source>
        <dbReference type="SAM" id="Coils"/>
    </source>
</evidence>
<evidence type="ECO:0000256" key="1">
    <source>
        <dbReference type="ARBA" id="ARBA00010877"/>
    </source>
</evidence>
<protein>
    <recommendedName>
        <fullName evidence="7">MICOS complex subunit MIC60</fullName>
    </recommendedName>
    <alternativeName>
        <fullName evidence="7">Mitofilin</fullName>
    </alternativeName>
</protein>
<keyword evidence="2 7" id="KW-0812">Transmembrane</keyword>
<organism evidence="9 10">
    <name type="scientific">Panagrellus redivivus</name>
    <name type="common">Microworm</name>
    <dbReference type="NCBI Taxonomy" id="6233"/>
    <lineage>
        <taxon>Eukaryota</taxon>
        <taxon>Metazoa</taxon>
        <taxon>Ecdysozoa</taxon>
        <taxon>Nematoda</taxon>
        <taxon>Chromadorea</taxon>
        <taxon>Rhabditida</taxon>
        <taxon>Tylenchina</taxon>
        <taxon>Panagrolaimomorpha</taxon>
        <taxon>Panagrolaimoidea</taxon>
        <taxon>Panagrolaimidae</taxon>
        <taxon>Panagrellus</taxon>
    </lineage>
</organism>
<keyword evidence="8" id="KW-0175">Coiled coil</keyword>
<dbReference type="Proteomes" id="UP000492821">
    <property type="component" value="Unassembled WGS sequence"/>
</dbReference>
<dbReference type="PANTHER" id="PTHR15415">
    <property type="entry name" value="MITOFILIN"/>
    <property type="match status" value="1"/>
</dbReference>
<dbReference type="PANTHER" id="PTHR15415:SF7">
    <property type="entry name" value="MICOS COMPLEX SUBUNIT MIC60"/>
    <property type="match status" value="1"/>
</dbReference>
<evidence type="ECO:0000256" key="5">
    <source>
        <dbReference type="ARBA" id="ARBA00023128"/>
    </source>
</evidence>
<evidence type="ECO:0000256" key="2">
    <source>
        <dbReference type="ARBA" id="ARBA00022692"/>
    </source>
</evidence>
<evidence type="ECO:0000313" key="10">
    <source>
        <dbReference type="WBParaSite" id="Pan_g8794.t1"/>
    </source>
</evidence>
<keyword evidence="4" id="KW-1133">Transmembrane helix</keyword>
<dbReference type="GO" id="GO:0061617">
    <property type="term" value="C:MICOS complex"/>
    <property type="evidence" value="ECO:0007669"/>
    <property type="project" value="TreeGrafter"/>
</dbReference>
<reference evidence="10" key="2">
    <citation type="submission" date="2020-10" db="UniProtKB">
        <authorList>
            <consortium name="WormBaseParasite"/>
        </authorList>
    </citation>
    <scope>IDENTIFICATION</scope>
</reference>
<comment type="function">
    <text evidence="7">Component of the MICOS complex, a large protein complex of the mitochondrial inner membrane that plays crucial roles in the maintenance of crista junctions, inner membrane architecture, and formation of contact sites to the outer membrane.</text>
</comment>
<dbReference type="Pfam" id="PF09731">
    <property type="entry name" value="Mitofilin"/>
    <property type="match status" value="1"/>
</dbReference>
<dbReference type="WBParaSite" id="Pan_g8794.t1">
    <property type="protein sequence ID" value="Pan_g8794.t1"/>
    <property type="gene ID" value="Pan_g8794"/>
</dbReference>
<proteinExistence type="inferred from homology"/>
<keyword evidence="5 7" id="KW-0496">Mitochondrion</keyword>
<keyword evidence="9" id="KW-1185">Reference proteome</keyword>
<sequence>MLRYAARNAAEKGTKQVLTGIRRETTNVGGTPPAGGKGGGFVKKLVLTVGVAGAAAGGTLGYASVDPEFRKTIETTVPQAKIVTDAVLGPVKAKASIPPLPAFSQKKEVAAPAPAPVAEKPKRDPVHVDPVDVKKTHVDVPSKPDPKAVEAANKAFESKLLATLEAAEKKIKAANAAKINTVAAVQEHAAKLKQAVDAGSNANWDTVSESLINAEKLAKIDMAAEADSRNYIDNLNTVIAQGKKDAAVAKNPLLLNALETANKYNYQLDELNALVQKARNESRVFNQYKDLIEKSRQQFSIELKAILPDVDIHAKDSKLTEDELNALIAHAHLRVDQLRRQLTEQQILEEQNIAKAIEQQRAADAQLAQEQLNLELKRVAAQQVVEVERQVQSSRTNWEVELEERLKRAAQAHSEHLEQVVRTQKQLHDIENAQAVEQAVTSERRLHSKQVELALSKLSGIETALQSRVALDAENRRAKQYWLACQNLVESIIHGQKAGADLEARRKPLDKELNVIKQACEKDEFVQNVISFFPKVTLNKGVYTEQDLKNRFQKVYSVAKHTAKIDDNGGGIVAYVSSYIQSLFMLDLPRRYSADDKIDINNIDTYEIISRAKYFVNEGDFDNAVRVLQLLRGEPGRLARDWVRDTQEHLATRFLAELLVSHAAVSSIRSVY</sequence>
<comment type="subunit">
    <text evidence="7">Component of the mitochondrial contact site and cristae organizing system (MICOS) complex.</text>
</comment>
<name>A0A7E5A1C7_PANRE</name>
<comment type="subcellular location">
    <subcellularLocation>
        <location evidence="7">Mitochondrion inner membrane</location>
        <topology evidence="7">Single-pass membrane protein</topology>
    </subcellularLocation>
</comment>
<feature type="coiled-coil region" evidence="8">
    <location>
        <begin position="340"/>
        <end position="419"/>
    </location>
</feature>
<keyword evidence="6" id="KW-0472">Membrane</keyword>
<dbReference type="GO" id="GO:0042407">
    <property type="term" value="P:cristae formation"/>
    <property type="evidence" value="ECO:0007669"/>
    <property type="project" value="TreeGrafter"/>
</dbReference>
<evidence type="ECO:0000313" key="9">
    <source>
        <dbReference type="Proteomes" id="UP000492821"/>
    </source>
</evidence>
<evidence type="ECO:0000256" key="6">
    <source>
        <dbReference type="ARBA" id="ARBA00023136"/>
    </source>
</evidence>
<evidence type="ECO:0000256" key="7">
    <source>
        <dbReference type="RuleBase" id="RU363000"/>
    </source>
</evidence>
<comment type="similarity">
    <text evidence="1 7">Belongs to the MICOS complex subunit Mic60 family.</text>
</comment>
<evidence type="ECO:0000256" key="4">
    <source>
        <dbReference type="ARBA" id="ARBA00022989"/>
    </source>
</evidence>
<reference evidence="9" key="1">
    <citation type="journal article" date="2013" name="Genetics">
        <title>The draft genome and transcriptome of Panagrellus redivivus are shaped by the harsh demands of a free-living lifestyle.</title>
        <authorList>
            <person name="Srinivasan J."/>
            <person name="Dillman A.R."/>
            <person name="Macchietto M.G."/>
            <person name="Heikkinen L."/>
            <person name="Lakso M."/>
            <person name="Fracchia K.M."/>
            <person name="Antoshechkin I."/>
            <person name="Mortazavi A."/>
            <person name="Wong G."/>
            <person name="Sternberg P.W."/>
        </authorList>
    </citation>
    <scope>NUCLEOTIDE SEQUENCE [LARGE SCALE GENOMIC DNA]</scope>
    <source>
        <strain evidence="9">MT8872</strain>
    </source>
</reference>
<evidence type="ECO:0000256" key="3">
    <source>
        <dbReference type="ARBA" id="ARBA00022792"/>
    </source>
</evidence>
<accession>A0A7E5A1C7</accession>